<evidence type="ECO:0000256" key="11">
    <source>
        <dbReference type="ARBA" id="ARBA00029766"/>
    </source>
</evidence>
<keyword evidence="15" id="KW-1185">Reference proteome</keyword>
<dbReference type="AlphaFoldDB" id="A0A4R6R9D6"/>
<comment type="caution">
    <text evidence="14">The sequence shown here is derived from an EMBL/GenBank/DDBJ whole genome shotgun (WGS) entry which is preliminary data.</text>
</comment>
<evidence type="ECO:0000256" key="8">
    <source>
        <dbReference type="ARBA" id="ARBA00022840"/>
    </source>
</evidence>
<comment type="pathway">
    <text evidence="1">Cofactor biosynthesis; tetrahydrofolate biosynthesis; 2-amino-4-hydroxy-6-hydroxymethyl-7,8-dihydropteridine diphosphate from 7,8-dihydroneopterin triphosphate: step 4/4.</text>
</comment>
<evidence type="ECO:0000313" key="14">
    <source>
        <dbReference type="EMBL" id="TDP82226.1"/>
    </source>
</evidence>
<evidence type="ECO:0000256" key="12">
    <source>
        <dbReference type="ARBA" id="ARBA00033413"/>
    </source>
</evidence>
<keyword evidence="7 14" id="KW-0418">Kinase</keyword>
<dbReference type="PANTHER" id="PTHR43071">
    <property type="entry name" value="2-AMINO-4-HYDROXY-6-HYDROXYMETHYLDIHYDROPTERIDINE PYROPHOSPHOKINASE"/>
    <property type="match status" value="1"/>
</dbReference>
<reference evidence="14 15" key="1">
    <citation type="submission" date="2019-03" db="EMBL/GenBank/DDBJ databases">
        <title>Genomic Encyclopedia of Type Strains, Phase IV (KMG-IV): sequencing the most valuable type-strain genomes for metagenomic binning, comparative biology and taxonomic classification.</title>
        <authorList>
            <person name="Goeker M."/>
        </authorList>
    </citation>
    <scope>NUCLEOTIDE SEQUENCE [LARGE SCALE GENOMIC DNA]</scope>
    <source>
        <strain evidence="14 15">DSM 11901</strain>
    </source>
</reference>
<evidence type="ECO:0000256" key="1">
    <source>
        <dbReference type="ARBA" id="ARBA00005051"/>
    </source>
</evidence>
<comment type="similarity">
    <text evidence="2">Belongs to the HPPK family.</text>
</comment>
<comment type="function">
    <text evidence="10">Catalyzes the transfer of pyrophosphate from adenosine triphosphate (ATP) to 6-hydroxymethyl-7,8-dihydropterin, an enzymatic step in folate biosynthesis pathway.</text>
</comment>
<keyword evidence="8" id="KW-0067">ATP-binding</keyword>
<evidence type="ECO:0000256" key="3">
    <source>
        <dbReference type="ARBA" id="ARBA00013253"/>
    </source>
</evidence>
<sequence length="197" mass="20661">MTQAAQALAPWATEAHALRSLPRWHACIGLGGNLGDVLASMVAALSAVHTLPGTRVVSVSSVYNTAPVDASGPNYLNAVAVVATSLGPHELLRALQSLELAQGRERPYRNAPRTLDLDLLCHGDALLTTPTLTLPHPRMAERAFVLLPLREALANLPTSPAAAGVCLPTLPAEAEQAKMARAQGIARQCGFPVNFGI</sequence>
<dbReference type="EC" id="2.7.6.3" evidence="3"/>
<dbReference type="PANTHER" id="PTHR43071:SF1">
    <property type="entry name" value="2-AMINO-4-HYDROXY-6-HYDROXYMETHYLDIHYDROPTERIDINE PYROPHOSPHOKINASE"/>
    <property type="match status" value="1"/>
</dbReference>
<dbReference type="SUPFAM" id="SSF55083">
    <property type="entry name" value="6-hydroxymethyl-7,8-dihydropterin pyrophosphokinase, HPPK"/>
    <property type="match status" value="1"/>
</dbReference>
<evidence type="ECO:0000256" key="5">
    <source>
        <dbReference type="ARBA" id="ARBA00022679"/>
    </source>
</evidence>
<evidence type="ECO:0000256" key="9">
    <source>
        <dbReference type="ARBA" id="ARBA00022909"/>
    </source>
</evidence>
<dbReference type="Proteomes" id="UP000294593">
    <property type="component" value="Unassembled WGS sequence"/>
</dbReference>
<dbReference type="Pfam" id="PF01288">
    <property type="entry name" value="HPPK"/>
    <property type="match status" value="1"/>
</dbReference>
<dbReference type="GO" id="GO:0003848">
    <property type="term" value="F:2-amino-4-hydroxy-6-hydroxymethyldihydropteridine diphosphokinase activity"/>
    <property type="evidence" value="ECO:0007669"/>
    <property type="project" value="UniProtKB-EC"/>
</dbReference>
<dbReference type="GO" id="GO:0016301">
    <property type="term" value="F:kinase activity"/>
    <property type="evidence" value="ECO:0007669"/>
    <property type="project" value="UniProtKB-KW"/>
</dbReference>
<evidence type="ECO:0000256" key="4">
    <source>
        <dbReference type="ARBA" id="ARBA00016218"/>
    </source>
</evidence>
<dbReference type="NCBIfam" id="TIGR01498">
    <property type="entry name" value="folK"/>
    <property type="match status" value="1"/>
</dbReference>
<dbReference type="GO" id="GO:0046656">
    <property type="term" value="P:folic acid biosynthetic process"/>
    <property type="evidence" value="ECO:0007669"/>
    <property type="project" value="UniProtKB-KW"/>
</dbReference>
<dbReference type="EMBL" id="SNXW01000006">
    <property type="protein sequence ID" value="TDP82226.1"/>
    <property type="molecule type" value="Genomic_DNA"/>
</dbReference>
<dbReference type="InterPro" id="IPR035907">
    <property type="entry name" value="Hppk_sf"/>
</dbReference>
<organism evidence="14 15">
    <name type="scientific">Aquabacterium commune</name>
    <dbReference type="NCBI Taxonomy" id="70586"/>
    <lineage>
        <taxon>Bacteria</taxon>
        <taxon>Pseudomonadati</taxon>
        <taxon>Pseudomonadota</taxon>
        <taxon>Betaproteobacteria</taxon>
        <taxon>Burkholderiales</taxon>
        <taxon>Aquabacterium</taxon>
    </lineage>
</organism>
<protein>
    <recommendedName>
        <fullName evidence="4">2-amino-4-hydroxy-6-hydroxymethyldihydropteridine pyrophosphokinase</fullName>
        <ecNumber evidence="3">2.7.6.3</ecNumber>
    </recommendedName>
    <alternativeName>
        <fullName evidence="11">6-hydroxymethyl-7,8-dihydropterin pyrophosphokinase</fullName>
    </alternativeName>
    <alternativeName>
        <fullName evidence="12">7,8-dihydro-6-hydroxymethylpterin-pyrophosphokinase</fullName>
    </alternativeName>
</protein>
<dbReference type="Gene3D" id="3.30.70.560">
    <property type="entry name" value="7,8-Dihydro-6-hydroxymethylpterin-pyrophosphokinase HPPK"/>
    <property type="match status" value="1"/>
</dbReference>
<evidence type="ECO:0000256" key="6">
    <source>
        <dbReference type="ARBA" id="ARBA00022741"/>
    </source>
</evidence>
<evidence type="ECO:0000256" key="7">
    <source>
        <dbReference type="ARBA" id="ARBA00022777"/>
    </source>
</evidence>
<gene>
    <name evidence="14" type="ORF">EV672_106189</name>
</gene>
<evidence type="ECO:0000256" key="10">
    <source>
        <dbReference type="ARBA" id="ARBA00029409"/>
    </source>
</evidence>
<dbReference type="GO" id="GO:0046654">
    <property type="term" value="P:tetrahydrofolate biosynthetic process"/>
    <property type="evidence" value="ECO:0007669"/>
    <property type="project" value="UniProtKB-UniPathway"/>
</dbReference>
<keyword evidence="6" id="KW-0547">Nucleotide-binding</keyword>
<accession>A0A4R6R9D6</accession>
<evidence type="ECO:0000313" key="15">
    <source>
        <dbReference type="Proteomes" id="UP000294593"/>
    </source>
</evidence>
<name>A0A4R6R9D6_9BURK</name>
<dbReference type="CDD" id="cd00483">
    <property type="entry name" value="HPPK"/>
    <property type="match status" value="1"/>
</dbReference>
<keyword evidence="5" id="KW-0808">Transferase</keyword>
<dbReference type="UniPathway" id="UPA00077">
    <property type="reaction ID" value="UER00155"/>
</dbReference>
<proteinExistence type="inferred from homology"/>
<feature type="domain" description="7,8-dihydro-6-hydroxymethylpterin-pyrophosphokinase" evidence="13">
    <location>
        <begin position="109"/>
        <end position="120"/>
    </location>
</feature>
<keyword evidence="9" id="KW-0289">Folate biosynthesis</keyword>
<evidence type="ECO:0000256" key="2">
    <source>
        <dbReference type="ARBA" id="ARBA00005810"/>
    </source>
</evidence>
<dbReference type="GO" id="GO:0005524">
    <property type="term" value="F:ATP binding"/>
    <property type="evidence" value="ECO:0007669"/>
    <property type="project" value="UniProtKB-KW"/>
</dbReference>
<evidence type="ECO:0000259" key="13">
    <source>
        <dbReference type="PROSITE" id="PS00794"/>
    </source>
</evidence>
<dbReference type="PROSITE" id="PS00794">
    <property type="entry name" value="HPPK"/>
    <property type="match status" value="1"/>
</dbReference>
<dbReference type="InterPro" id="IPR000550">
    <property type="entry name" value="Hppk"/>
</dbReference>